<proteinExistence type="inferred from homology"/>
<dbReference type="Gene3D" id="1.20.1640.10">
    <property type="entry name" value="Multidrug efflux transporter AcrB transmembrane domain"/>
    <property type="match status" value="1"/>
</dbReference>
<evidence type="ECO:0000256" key="7">
    <source>
        <dbReference type="ARBA" id="ARBA00023010"/>
    </source>
</evidence>
<comment type="similarity">
    <text evidence="9">Belongs to the SecD/SecF family. SecF subfamily.</text>
</comment>
<evidence type="ECO:0000256" key="2">
    <source>
        <dbReference type="ARBA" id="ARBA00022448"/>
    </source>
</evidence>
<comment type="function">
    <text evidence="9">Involved in protein export.</text>
</comment>
<evidence type="ECO:0000256" key="6">
    <source>
        <dbReference type="ARBA" id="ARBA00022989"/>
    </source>
</evidence>
<protein>
    <recommendedName>
        <fullName evidence="9">Protein-export membrane protein SecF</fullName>
    </recommendedName>
</protein>
<dbReference type="Proteomes" id="UP000831817">
    <property type="component" value="Chromosome"/>
</dbReference>
<dbReference type="NCBIfam" id="NF006353">
    <property type="entry name" value="PRK08578.1-1"/>
    <property type="match status" value="1"/>
</dbReference>
<feature type="domain" description="Protein export membrane protein SecD/SecF C-terminal" evidence="10">
    <location>
        <begin position="93"/>
        <end position="275"/>
    </location>
</feature>
<evidence type="ECO:0000313" key="12">
    <source>
        <dbReference type="Proteomes" id="UP000831817"/>
    </source>
</evidence>
<accession>A0ABN6PAB7</accession>
<feature type="transmembrane region" description="Helical" evidence="9">
    <location>
        <begin position="216"/>
        <end position="238"/>
    </location>
</feature>
<comment type="subcellular location">
    <subcellularLocation>
        <location evidence="1 9">Cell membrane</location>
        <topology evidence="1 9">Multi-pass membrane protein</topology>
    </subcellularLocation>
</comment>
<dbReference type="SUPFAM" id="SSF82866">
    <property type="entry name" value="Multidrug efflux transporter AcrB transmembrane domain"/>
    <property type="match status" value="1"/>
</dbReference>
<dbReference type="InterPro" id="IPR022813">
    <property type="entry name" value="SecD/SecF_arch_bac"/>
</dbReference>
<feature type="transmembrane region" description="Helical" evidence="9">
    <location>
        <begin position="173"/>
        <end position="195"/>
    </location>
</feature>
<comment type="subunit">
    <text evidence="9">Part of the protein translocation apparatus. Forms a complex with SecD.</text>
</comment>
<name>A0ABN6PAB7_9EURY</name>
<reference evidence="11 12" key="1">
    <citation type="submission" date="2022-04" db="EMBL/GenBank/DDBJ databases">
        <title>Complete genome of Methanothermobacter tenebrarum strain RMAS.</title>
        <authorList>
            <person name="Nakamura K."/>
            <person name="Oshima K."/>
            <person name="Hattori M."/>
            <person name="Kamagata Y."/>
            <person name="Takamizawa K."/>
        </authorList>
    </citation>
    <scope>NUCLEOTIDE SEQUENCE [LARGE SCALE GENOMIC DNA]</scope>
    <source>
        <strain evidence="11 12">RMAS</strain>
    </source>
</reference>
<keyword evidence="5 9" id="KW-0653">Protein transport</keyword>
<organism evidence="11 12">
    <name type="scientific">Methanothermobacter tenebrarum</name>
    <dbReference type="NCBI Taxonomy" id="680118"/>
    <lineage>
        <taxon>Archaea</taxon>
        <taxon>Methanobacteriati</taxon>
        <taxon>Methanobacteriota</taxon>
        <taxon>Methanomada group</taxon>
        <taxon>Methanobacteria</taxon>
        <taxon>Methanobacteriales</taxon>
        <taxon>Methanobacteriaceae</taxon>
        <taxon>Methanothermobacter</taxon>
    </lineage>
</organism>
<sequence length="278" mass="30188">MKIKLPESYKLLIIIPLIITISSLGILLSHGLEESVDLKGGSIAELTLEKRMDQTELKTIIQEKLKIKDVNVVSMKGNEATVQMGSDIQVDEFTRALEGTAKIKSYRSVGPILGKEAMKQIYWAVGFAFLFMSITVLITFRNLIPSLAVIMAAASDIIIALGGMSLFKIPLSLASIGAILMLIGYSVDTDILLTTRLLKQRKGKITERAIGAIKTGLTMSGSAIASMSALYIVTVFIIPEAEVLSNIAAVLIIGLSADILTTWLMNLGILRWYLEAKS</sequence>
<keyword evidence="2 9" id="KW-0813">Transport</keyword>
<dbReference type="InterPro" id="IPR048634">
    <property type="entry name" value="SecD_SecF_C"/>
</dbReference>
<evidence type="ECO:0000256" key="3">
    <source>
        <dbReference type="ARBA" id="ARBA00022475"/>
    </source>
</evidence>
<feature type="transmembrane region" description="Helical" evidence="9">
    <location>
        <begin position="121"/>
        <end position="140"/>
    </location>
</feature>
<keyword evidence="3 9" id="KW-1003">Cell membrane</keyword>
<gene>
    <name evidence="9" type="primary">secF</name>
    <name evidence="11" type="ORF">MTTB_05300</name>
</gene>
<feature type="transmembrane region" description="Helical" evidence="9">
    <location>
        <begin position="244"/>
        <end position="274"/>
    </location>
</feature>
<dbReference type="Pfam" id="PF02355">
    <property type="entry name" value="SecD_SecF_C"/>
    <property type="match status" value="1"/>
</dbReference>
<keyword evidence="4 9" id="KW-0812">Transmembrane</keyword>
<evidence type="ECO:0000256" key="4">
    <source>
        <dbReference type="ARBA" id="ARBA00022692"/>
    </source>
</evidence>
<keyword evidence="7 9" id="KW-0811">Translocation</keyword>
<evidence type="ECO:0000256" key="5">
    <source>
        <dbReference type="ARBA" id="ARBA00022927"/>
    </source>
</evidence>
<dbReference type="PANTHER" id="PTHR30081">
    <property type="entry name" value="PROTEIN-EXPORT MEMBRANE PROTEIN SEC"/>
    <property type="match status" value="1"/>
</dbReference>
<dbReference type="HAMAP" id="MF_01464_A">
    <property type="entry name" value="SecF_A"/>
    <property type="match status" value="1"/>
</dbReference>
<evidence type="ECO:0000256" key="9">
    <source>
        <dbReference type="HAMAP-Rule" id="MF_01464"/>
    </source>
</evidence>
<evidence type="ECO:0000313" key="11">
    <source>
        <dbReference type="EMBL" id="BDH79151.1"/>
    </source>
</evidence>
<dbReference type="InterPro" id="IPR024921">
    <property type="entry name" value="SecF_arc"/>
</dbReference>
<feature type="transmembrane region" description="Helical" evidence="9">
    <location>
        <begin position="147"/>
        <end position="167"/>
    </location>
</feature>
<evidence type="ECO:0000256" key="1">
    <source>
        <dbReference type="ARBA" id="ARBA00004651"/>
    </source>
</evidence>
<keyword evidence="12" id="KW-1185">Reference proteome</keyword>
<keyword evidence="8 9" id="KW-0472">Membrane</keyword>
<feature type="transmembrane region" description="Helical" evidence="9">
    <location>
        <begin position="12"/>
        <end position="32"/>
    </location>
</feature>
<evidence type="ECO:0000259" key="10">
    <source>
        <dbReference type="Pfam" id="PF02355"/>
    </source>
</evidence>
<evidence type="ECO:0000256" key="8">
    <source>
        <dbReference type="ARBA" id="ARBA00023136"/>
    </source>
</evidence>
<dbReference type="EMBL" id="AP025698">
    <property type="protein sequence ID" value="BDH79151.1"/>
    <property type="molecule type" value="Genomic_DNA"/>
</dbReference>
<keyword evidence="6 9" id="KW-1133">Transmembrane helix</keyword>
<dbReference type="PANTHER" id="PTHR30081:SF8">
    <property type="entry name" value="PROTEIN TRANSLOCASE SUBUNIT SECF"/>
    <property type="match status" value="1"/>
</dbReference>